<dbReference type="Pfam" id="PF00126">
    <property type="entry name" value="HTH_1"/>
    <property type="match status" value="1"/>
</dbReference>
<dbReference type="Gene3D" id="1.10.10.10">
    <property type="entry name" value="Winged helix-like DNA-binding domain superfamily/Winged helix DNA-binding domain"/>
    <property type="match status" value="1"/>
</dbReference>
<dbReference type="InterPro" id="IPR036388">
    <property type="entry name" value="WH-like_DNA-bd_sf"/>
</dbReference>
<comment type="caution">
    <text evidence="6">The sequence shown here is derived from an EMBL/GenBank/DDBJ whole genome shotgun (WGS) entry which is preliminary data.</text>
</comment>
<keyword evidence="4" id="KW-0804">Transcription</keyword>
<dbReference type="InterPro" id="IPR000847">
    <property type="entry name" value="LysR_HTH_N"/>
</dbReference>
<keyword evidence="3" id="KW-0238">DNA-binding</keyword>
<keyword evidence="7" id="KW-1185">Reference proteome</keyword>
<dbReference type="GO" id="GO:0010628">
    <property type="term" value="P:positive regulation of gene expression"/>
    <property type="evidence" value="ECO:0007669"/>
    <property type="project" value="TreeGrafter"/>
</dbReference>
<dbReference type="PROSITE" id="PS50931">
    <property type="entry name" value="HTH_LYSR"/>
    <property type="match status" value="1"/>
</dbReference>
<dbReference type="EMBL" id="BMZG01000007">
    <property type="protein sequence ID" value="GHA74765.1"/>
    <property type="molecule type" value="Genomic_DNA"/>
</dbReference>
<feature type="domain" description="HTH lysR-type" evidence="5">
    <location>
        <begin position="3"/>
        <end position="60"/>
    </location>
</feature>
<proteinExistence type="inferred from homology"/>
<dbReference type="GO" id="GO:0003700">
    <property type="term" value="F:DNA-binding transcription factor activity"/>
    <property type="evidence" value="ECO:0007669"/>
    <property type="project" value="InterPro"/>
</dbReference>
<evidence type="ECO:0000313" key="7">
    <source>
        <dbReference type="Proteomes" id="UP000614287"/>
    </source>
</evidence>
<comment type="similarity">
    <text evidence="1">Belongs to the LysR transcriptional regulatory family.</text>
</comment>
<gene>
    <name evidence="6" type="ORF">GCM10009007_14800</name>
</gene>
<dbReference type="Pfam" id="PF03466">
    <property type="entry name" value="LysR_substrate"/>
    <property type="match status" value="1"/>
</dbReference>
<dbReference type="PANTHER" id="PTHR30427:SF1">
    <property type="entry name" value="TRANSCRIPTIONAL ACTIVATOR PROTEIN LYSR"/>
    <property type="match status" value="1"/>
</dbReference>
<keyword evidence="2" id="KW-0805">Transcription regulation</keyword>
<evidence type="ECO:0000256" key="1">
    <source>
        <dbReference type="ARBA" id="ARBA00009437"/>
    </source>
</evidence>
<organism evidence="6 7">
    <name type="scientific">Formosimonas limnophila</name>
    <dbReference type="NCBI Taxonomy" id="1384487"/>
    <lineage>
        <taxon>Bacteria</taxon>
        <taxon>Pseudomonadati</taxon>
        <taxon>Pseudomonadota</taxon>
        <taxon>Betaproteobacteria</taxon>
        <taxon>Burkholderiales</taxon>
        <taxon>Burkholderiaceae</taxon>
        <taxon>Formosimonas</taxon>
    </lineage>
</organism>
<dbReference type="SUPFAM" id="SSF46785">
    <property type="entry name" value="Winged helix' DNA-binding domain"/>
    <property type="match status" value="1"/>
</dbReference>
<evidence type="ECO:0000256" key="3">
    <source>
        <dbReference type="ARBA" id="ARBA00023125"/>
    </source>
</evidence>
<dbReference type="InterPro" id="IPR005119">
    <property type="entry name" value="LysR_subst-bd"/>
</dbReference>
<dbReference type="RefSeq" id="WP_189493309.1">
    <property type="nucleotide sequence ID" value="NZ_BMZG01000007.1"/>
</dbReference>
<dbReference type="InterPro" id="IPR036390">
    <property type="entry name" value="WH_DNA-bd_sf"/>
</dbReference>
<dbReference type="PRINTS" id="PR00039">
    <property type="entry name" value="HTHLYSR"/>
</dbReference>
<protein>
    <submittedName>
        <fullName evidence="6">LysR family transcriptional regulator</fullName>
    </submittedName>
</protein>
<evidence type="ECO:0000313" key="6">
    <source>
        <dbReference type="EMBL" id="GHA74765.1"/>
    </source>
</evidence>
<dbReference type="Proteomes" id="UP000614287">
    <property type="component" value="Unassembled WGS sequence"/>
</dbReference>
<dbReference type="GO" id="GO:0043565">
    <property type="term" value="F:sequence-specific DNA binding"/>
    <property type="evidence" value="ECO:0007669"/>
    <property type="project" value="TreeGrafter"/>
</dbReference>
<name>A0A8J3CHY8_9BURK</name>
<evidence type="ECO:0000259" key="5">
    <source>
        <dbReference type="PROSITE" id="PS50931"/>
    </source>
</evidence>
<accession>A0A8J3CHY8</accession>
<reference evidence="6" key="1">
    <citation type="journal article" date="2014" name="Int. J. Syst. Evol. Microbiol.">
        <title>Complete genome sequence of Corynebacterium casei LMG S-19264T (=DSM 44701T), isolated from a smear-ripened cheese.</title>
        <authorList>
            <consortium name="US DOE Joint Genome Institute (JGI-PGF)"/>
            <person name="Walter F."/>
            <person name="Albersmeier A."/>
            <person name="Kalinowski J."/>
            <person name="Ruckert C."/>
        </authorList>
    </citation>
    <scope>NUCLEOTIDE SEQUENCE</scope>
    <source>
        <strain evidence="6">KCTC 32501</strain>
    </source>
</reference>
<evidence type="ECO:0000256" key="4">
    <source>
        <dbReference type="ARBA" id="ARBA00023163"/>
    </source>
</evidence>
<sequence>MSFKFRQLEAFRAVVSAGSVQEAATQLFITQPAVSRLVKDLEHELGFMLFDRAKGRLALTEQGSLFFESMETHFLGIERLSNTAKTIRQNTVQKITLACSPTISSTLLPECIAAIQKTYPQLHIDIHTTELANIRSMMQRGVADMAMCLDFPVTSGVNRRRLGSVDALCAMPHGHRLTQKEQVKLEDLEGESIIEWLPISPFVHSDEHALLERHHITNTCLLRTQTAHTRYALIAAGLGLSITEPFTAKNWLGLGVSTRPITPTVQFDYIVAYQKNLESSELIQSTLSIIQTIYEQYAAKM</sequence>
<dbReference type="FunFam" id="1.10.10.10:FF:000001">
    <property type="entry name" value="LysR family transcriptional regulator"/>
    <property type="match status" value="1"/>
</dbReference>
<dbReference type="SUPFAM" id="SSF53850">
    <property type="entry name" value="Periplasmic binding protein-like II"/>
    <property type="match status" value="1"/>
</dbReference>
<dbReference type="Gene3D" id="3.40.190.10">
    <property type="entry name" value="Periplasmic binding protein-like II"/>
    <property type="match status" value="2"/>
</dbReference>
<dbReference type="PANTHER" id="PTHR30427">
    <property type="entry name" value="TRANSCRIPTIONAL ACTIVATOR PROTEIN LYSR"/>
    <property type="match status" value="1"/>
</dbReference>
<evidence type="ECO:0000256" key="2">
    <source>
        <dbReference type="ARBA" id="ARBA00023015"/>
    </source>
</evidence>
<dbReference type="AlphaFoldDB" id="A0A8J3CHY8"/>
<reference evidence="6" key="2">
    <citation type="submission" date="2020-09" db="EMBL/GenBank/DDBJ databases">
        <authorList>
            <person name="Sun Q."/>
            <person name="Kim S."/>
        </authorList>
    </citation>
    <scope>NUCLEOTIDE SEQUENCE</scope>
    <source>
        <strain evidence="6">KCTC 32501</strain>
    </source>
</reference>